<name>A0A517NY48_9BACT</name>
<feature type="transmembrane region" description="Helical" evidence="1">
    <location>
        <begin position="85"/>
        <end position="112"/>
    </location>
</feature>
<dbReference type="AlphaFoldDB" id="A0A517NY48"/>
<accession>A0A517NY48</accession>
<feature type="transmembrane region" description="Helical" evidence="1">
    <location>
        <begin position="48"/>
        <end position="73"/>
    </location>
</feature>
<dbReference type="Proteomes" id="UP000319817">
    <property type="component" value="Chromosome"/>
</dbReference>
<proteinExistence type="predicted"/>
<evidence type="ECO:0000313" key="3">
    <source>
        <dbReference type="Proteomes" id="UP000319817"/>
    </source>
</evidence>
<evidence type="ECO:0008006" key="4">
    <source>
        <dbReference type="Google" id="ProtNLM"/>
    </source>
</evidence>
<reference evidence="2 3" key="1">
    <citation type="submission" date="2019-02" db="EMBL/GenBank/DDBJ databases">
        <title>Deep-cultivation of Planctomycetes and their phenomic and genomic characterization uncovers novel biology.</title>
        <authorList>
            <person name="Wiegand S."/>
            <person name="Jogler M."/>
            <person name="Boedeker C."/>
            <person name="Pinto D."/>
            <person name="Vollmers J."/>
            <person name="Rivas-Marin E."/>
            <person name="Kohn T."/>
            <person name="Peeters S.H."/>
            <person name="Heuer A."/>
            <person name="Rast P."/>
            <person name="Oberbeckmann S."/>
            <person name="Bunk B."/>
            <person name="Jeske O."/>
            <person name="Meyerdierks A."/>
            <person name="Storesund J.E."/>
            <person name="Kallscheuer N."/>
            <person name="Luecker S."/>
            <person name="Lage O.M."/>
            <person name="Pohl T."/>
            <person name="Merkel B.J."/>
            <person name="Hornburger P."/>
            <person name="Mueller R.-W."/>
            <person name="Bruemmer F."/>
            <person name="Labrenz M."/>
            <person name="Spormann A.M."/>
            <person name="Op den Camp H."/>
            <person name="Overmann J."/>
            <person name="Amann R."/>
            <person name="Jetten M.S.M."/>
            <person name="Mascher T."/>
            <person name="Medema M.H."/>
            <person name="Devos D.P."/>
            <person name="Kaster A.-K."/>
            <person name="Ovreas L."/>
            <person name="Rohde M."/>
            <person name="Galperin M.Y."/>
            <person name="Jogler C."/>
        </authorList>
    </citation>
    <scope>NUCLEOTIDE SEQUENCE [LARGE SCALE GENOMIC DNA]</scope>
    <source>
        <strain evidence="2 3">K23_9</strain>
    </source>
</reference>
<keyword evidence="3" id="KW-1185">Reference proteome</keyword>
<organism evidence="2 3">
    <name type="scientific">Stieleria marina</name>
    <dbReference type="NCBI Taxonomy" id="1930275"/>
    <lineage>
        <taxon>Bacteria</taxon>
        <taxon>Pseudomonadati</taxon>
        <taxon>Planctomycetota</taxon>
        <taxon>Planctomycetia</taxon>
        <taxon>Pirellulales</taxon>
        <taxon>Pirellulaceae</taxon>
        <taxon>Stieleria</taxon>
    </lineage>
</organism>
<dbReference type="EMBL" id="CP036526">
    <property type="protein sequence ID" value="QDT12052.1"/>
    <property type="molecule type" value="Genomic_DNA"/>
</dbReference>
<gene>
    <name evidence="2" type="ORF">K239x_40600</name>
</gene>
<keyword evidence="1" id="KW-0812">Transmembrane</keyword>
<keyword evidence="1" id="KW-1133">Transmembrane helix</keyword>
<sequence length="264" mass="28317">MVDPVAMPKASLADPVVKRILSAGDEHAVSAIDWLDGKQARTSLRRRAWWCVVGGWLMVTVATAVSALVAWNFSQNAGDIFADKIPFVAVVLSPVLMGLTCVLLVGGVTAFFNDSFPGLSMTNSAIDWAGTGDAVSRLLSVGCTYPEAFRTAAEVTRTRSNRLWLTNAAKKVEQGATHLQDQSDTDGDPAIVELLVQSEESDPSVSWRIVADHFIEVARSRLALLLSTGPVLSTLLAGLIIWLSISATLGSMWRHALQTIQGLS</sequence>
<feature type="transmembrane region" description="Helical" evidence="1">
    <location>
        <begin position="222"/>
        <end position="245"/>
    </location>
</feature>
<keyword evidence="1" id="KW-0472">Membrane</keyword>
<evidence type="ECO:0000256" key="1">
    <source>
        <dbReference type="SAM" id="Phobius"/>
    </source>
</evidence>
<protein>
    <recommendedName>
        <fullName evidence="4">Bacterial type II secretion system protein F domain protein</fullName>
    </recommendedName>
</protein>
<evidence type="ECO:0000313" key="2">
    <source>
        <dbReference type="EMBL" id="QDT12052.1"/>
    </source>
</evidence>